<evidence type="ECO:0000313" key="3">
    <source>
        <dbReference type="Proteomes" id="UP000588277"/>
    </source>
</evidence>
<organism evidence="2 3">
    <name type="scientific">Bifidobacterium moraviense</name>
    <dbReference type="NCBI Taxonomy" id="2675323"/>
    <lineage>
        <taxon>Bacteria</taxon>
        <taxon>Bacillati</taxon>
        <taxon>Actinomycetota</taxon>
        <taxon>Actinomycetes</taxon>
        <taxon>Bifidobacteriales</taxon>
        <taxon>Bifidobacteriaceae</taxon>
        <taxon>Bifidobacterium</taxon>
    </lineage>
</organism>
<feature type="transmembrane region" description="Helical" evidence="1">
    <location>
        <begin position="151"/>
        <end position="173"/>
    </location>
</feature>
<dbReference type="EMBL" id="JAAIIH010000018">
    <property type="protein sequence ID" value="NMN01172.1"/>
    <property type="molecule type" value="Genomic_DNA"/>
</dbReference>
<keyword evidence="1" id="KW-0472">Membrane</keyword>
<feature type="transmembrane region" description="Helical" evidence="1">
    <location>
        <begin position="30"/>
        <end position="50"/>
    </location>
</feature>
<evidence type="ECO:0000313" key="2">
    <source>
        <dbReference type="EMBL" id="NMN01172.1"/>
    </source>
</evidence>
<feature type="transmembrane region" description="Helical" evidence="1">
    <location>
        <begin position="111"/>
        <end position="131"/>
    </location>
</feature>
<feature type="transmembrane region" description="Helical" evidence="1">
    <location>
        <begin position="180"/>
        <end position="206"/>
    </location>
</feature>
<keyword evidence="3" id="KW-1185">Reference proteome</keyword>
<sequence>MTATTNRTASRATLHTASRRLRAGARGSRAAWPSVPSMAALGAGVALAAFAQTSSYLFSPVVRWTSLTVAAREGLLLPALVVAVAAAAFGRSYRVHGLVIGRLCAGGTFRVLSRQIAGCCAATLAGYVVALTPLAARTAMHADYGAPDLPALLSALTTLASVTVCASVLGAVVASRWMTVLLPLVTFVWLNGGVMLTNTVLTNTGLSALMPAPLWGNDFPMPGTEIVPASSLYRIALFAALGLAALRVGRDVLDDVGRRDRVTDVPLWIGAAVAVAMTVASIVVPMPLVRHDGRTEVCSDASARVTVCVHPADRGLVGVIADTAHRVIALAPLPHVTVAEQFSGAEWRNAEDAAMFPAPAGGAGAESIAAEIRQTMVQSVAGRMRCPAPVVGEGRALSEGENVLSVVQQEILARLGGSTTSGVDVETGETVSRRGGALADALARLDDARFADWFTRHGELLRSCEATEAQVMPGAEG</sequence>
<accession>A0A7Y0F4X4</accession>
<name>A0A7Y0F4X4_9BIFI</name>
<feature type="transmembrane region" description="Helical" evidence="1">
    <location>
        <begin position="226"/>
        <end position="246"/>
    </location>
</feature>
<gene>
    <name evidence="2" type="ORF">G1C96_1757</name>
</gene>
<protein>
    <submittedName>
        <fullName evidence="2">Uncharacterized protein</fullName>
    </submittedName>
</protein>
<feature type="transmembrane region" description="Helical" evidence="1">
    <location>
        <begin position="70"/>
        <end position="90"/>
    </location>
</feature>
<keyword evidence="1" id="KW-0812">Transmembrane</keyword>
<dbReference type="AlphaFoldDB" id="A0A7Y0F4X4"/>
<proteinExistence type="predicted"/>
<dbReference type="Proteomes" id="UP000588277">
    <property type="component" value="Unassembled WGS sequence"/>
</dbReference>
<reference evidence="2 3" key="1">
    <citation type="submission" date="2020-02" db="EMBL/GenBank/DDBJ databases">
        <title>Characterization of phylogenetic diversity of novel bifidobacterial species isolated in Czech ZOOs.</title>
        <authorList>
            <person name="Lugli G.A."/>
            <person name="Vera N.B."/>
            <person name="Ventura M."/>
        </authorList>
    </citation>
    <scope>NUCLEOTIDE SEQUENCE [LARGE SCALE GENOMIC DNA]</scope>
    <source>
        <strain evidence="2 3">DSM 109958</strain>
    </source>
</reference>
<evidence type="ECO:0000256" key="1">
    <source>
        <dbReference type="SAM" id="Phobius"/>
    </source>
</evidence>
<dbReference type="RefSeq" id="WP_169276254.1">
    <property type="nucleotide sequence ID" value="NZ_JAAIIH010000018.1"/>
</dbReference>
<feature type="transmembrane region" description="Helical" evidence="1">
    <location>
        <begin position="267"/>
        <end position="288"/>
    </location>
</feature>
<keyword evidence="1" id="KW-1133">Transmembrane helix</keyword>
<comment type="caution">
    <text evidence="2">The sequence shown here is derived from an EMBL/GenBank/DDBJ whole genome shotgun (WGS) entry which is preliminary data.</text>
</comment>